<feature type="region of interest" description="Disordered" evidence="1">
    <location>
        <begin position="1"/>
        <end position="111"/>
    </location>
</feature>
<dbReference type="EMBL" id="JAHFXS010005535">
    <property type="protein sequence ID" value="KAG9939873.1"/>
    <property type="molecule type" value="Genomic_DNA"/>
</dbReference>
<protein>
    <submittedName>
        <fullName evidence="2">Uncharacterized protein</fullName>
    </submittedName>
</protein>
<feature type="compositionally biased region" description="Basic and acidic residues" evidence="1">
    <location>
        <begin position="70"/>
        <end position="89"/>
    </location>
</feature>
<evidence type="ECO:0000256" key="1">
    <source>
        <dbReference type="SAM" id="MobiDB-lite"/>
    </source>
</evidence>
<dbReference type="Proteomes" id="UP000729357">
    <property type="component" value="Unassembled WGS sequence"/>
</dbReference>
<dbReference type="AlphaFoldDB" id="A0A9P8F4T0"/>
<sequence length="111" mass="12361">MGALDISVEELLESAQRDASAQEAQATTTTTNNKNDDGARSRRGTTADVDMKDSDNVSANGSTRSRRRDRSADRSSRRPDSRDRRDRYRSSGGDFYRGNGRNRTRSPSDDD</sequence>
<gene>
    <name evidence="2" type="ORF">KCU98_g19295</name>
</gene>
<reference evidence="2" key="1">
    <citation type="journal article" date="2021" name="J Fungi (Basel)">
        <title>Virulence traits and population genomics of the black yeast Aureobasidium melanogenum.</title>
        <authorList>
            <person name="Cernosa A."/>
            <person name="Sun X."/>
            <person name="Gostincar C."/>
            <person name="Fang C."/>
            <person name="Gunde-Cimerman N."/>
            <person name="Song Z."/>
        </authorList>
    </citation>
    <scope>NUCLEOTIDE SEQUENCE</scope>
    <source>
        <strain evidence="2">EXF-9298</strain>
    </source>
</reference>
<feature type="non-terminal residue" evidence="2">
    <location>
        <position position="111"/>
    </location>
</feature>
<evidence type="ECO:0000313" key="2">
    <source>
        <dbReference type="EMBL" id="KAG9939873.1"/>
    </source>
</evidence>
<keyword evidence="3" id="KW-1185">Reference proteome</keyword>
<evidence type="ECO:0000313" key="3">
    <source>
        <dbReference type="Proteomes" id="UP000729357"/>
    </source>
</evidence>
<proteinExistence type="predicted"/>
<feature type="compositionally biased region" description="Polar residues" evidence="1">
    <location>
        <begin position="17"/>
        <end position="26"/>
    </location>
</feature>
<accession>A0A9P8F4T0</accession>
<reference evidence="2" key="2">
    <citation type="submission" date="2021-08" db="EMBL/GenBank/DDBJ databases">
        <authorList>
            <person name="Gostincar C."/>
            <person name="Sun X."/>
            <person name="Song Z."/>
            <person name="Gunde-Cimerman N."/>
        </authorList>
    </citation>
    <scope>NUCLEOTIDE SEQUENCE</scope>
    <source>
        <strain evidence="2">EXF-9298</strain>
    </source>
</reference>
<organism evidence="2 3">
    <name type="scientific">Aureobasidium melanogenum</name>
    <name type="common">Aureobasidium pullulans var. melanogenum</name>
    <dbReference type="NCBI Taxonomy" id="46634"/>
    <lineage>
        <taxon>Eukaryota</taxon>
        <taxon>Fungi</taxon>
        <taxon>Dikarya</taxon>
        <taxon>Ascomycota</taxon>
        <taxon>Pezizomycotina</taxon>
        <taxon>Dothideomycetes</taxon>
        <taxon>Dothideomycetidae</taxon>
        <taxon>Dothideales</taxon>
        <taxon>Saccotheciaceae</taxon>
        <taxon>Aureobasidium</taxon>
    </lineage>
</organism>
<comment type="caution">
    <text evidence="2">The sequence shown here is derived from an EMBL/GenBank/DDBJ whole genome shotgun (WGS) entry which is preliminary data.</text>
</comment>
<name>A0A9P8F4T0_AURME</name>